<dbReference type="PANTHER" id="PTHR12763:SF28">
    <property type="entry name" value="GEO10507P1-RELATED"/>
    <property type="match status" value="1"/>
</dbReference>
<keyword evidence="11" id="KW-1185">Reference proteome</keyword>
<dbReference type="GeneID" id="17043876"/>
<evidence type="ECO:0000313" key="10">
    <source>
        <dbReference type="EMBL" id="EIE25872.1"/>
    </source>
</evidence>
<dbReference type="RefSeq" id="XP_005650416.1">
    <property type="nucleotide sequence ID" value="XM_005650359.1"/>
</dbReference>
<proteinExistence type="inferred from homology"/>
<dbReference type="KEGG" id="csl:COCSUDRAFT_22144"/>
<organism evidence="10 11">
    <name type="scientific">Coccomyxa subellipsoidea (strain C-169)</name>
    <name type="common">Green microalga</name>
    <dbReference type="NCBI Taxonomy" id="574566"/>
    <lineage>
        <taxon>Eukaryota</taxon>
        <taxon>Viridiplantae</taxon>
        <taxon>Chlorophyta</taxon>
        <taxon>core chlorophytes</taxon>
        <taxon>Trebouxiophyceae</taxon>
        <taxon>Trebouxiophyceae incertae sedis</taxon>
        <taxon>Coccomyxaceae</taxon>
        <taxon>Coccomyxa</taxon>
        <taxon>Coccomyxa subellipsoidea</taxon>
    </lineage>
</organism>
<evidence type="ECO:0000256" key="5">
    <source>
        <dbReference type="ARBA" id="ARBA00023128"/>
    </source>
</evidence>
<dbReference type="eggNOG" id="KOG0723">
    <property type="taxonomic scope" value="Eukaryota"/>
</dbReference>
<evidence type="ECO:0000256" key="2">
    <source>
        <dbReference type="ARBA" id="ARBA00022692"/>
    </source>
</evidence>
<dbReference type="FunFam" id="1.10.287.110:FF:000001">
    <property type="entry name" value="Import inner membrane translocase subunit tim14"/>
    <property type="match status" value="1"/>
</dbReference>
<dbReference type="GO" id="GO:0030150">
    <property type="term" value="P:protein import into mitochondrial matrix"/>
    <property type="evidence" value="ECO:0007669"/>
    <property type="project" value="TreeGrafter"/>
</dbReference>
<dbReference type="CDD" id="cd06257">
    <property type="entry name" value="DnaJ"/>
    <property type="match status" value="1"/>
</dbReference>
<evidence type="ECO:0000313" key="11">
    <source>
        <dbReference type="Proteomes" id="UP000007264"/>
    </source>
</evidence>
<evidence type="ECO:0000256" key="4">
    <source>
        <dbReference type="ARBA" id="ARBA00022989"/>
    </source>
</evidence>
<keyword evidence="2" id="KW-0812">Transmembrane</keyword>
<dbReference type="PANTHER" id="PTHR12763">
    <property type="match status" value="1"/>
</dbReference>
<sequence>MATPVIAGIAVGAAAYAGKAAIEIFTKFRNAPPRMRQFYKGGFLQEMNKREAAQILGTRESAGEDRVREAHLRIMKANHPDLGGSSYLAEKVNEAKDLLLGKGKRRTSPF</sequence>
<evidence type="ECO:0000256" key="7">
    <source>
        <dbReference type="ARBA" id="ARBA00038105"/>
    </source>
</evidence>
<evidence type="ECO:0000256" key="8">
    <source>
        <dbReference type="ARBA" id="ARBA00059031"/>
    </source>
</evidence>
<evidence type="ECO:0000256" key="3">
    <source>
        <dbReference type="ARBA" id="ARBA00022792"/>
    </source>
</evidence>
<evidence type="ECO:0000256" key="1">
    <source>
        <dbReference type="ARBA" id="ARBA00004434"/>
    </source>
</evidence>
<evidence type="ECO:0000256" key="6">
    <source>
        <dbReference type="ARBA" id="ARBA00023136"/>
    </source>
</evidence>
<dbReference type="SUPFAM" id="SSF46565">
    <property type="entry name" value="Chaperone J-domain"/>
    <property type="match status" value="1"/>
</dbReference>
<name>I0Z5F3_COCSC</name>
<comment type="function">
    <text evidence="8">Component of the PAM complex, a complex required for the translocation of transit peptide-containing proteins from the inner membrane into the mitochondrial matrix in an ATP-dependent manner.</text>
</comment>
<accession>I0Z5F3</accession>
<protein>
    <submittedName>
        <fullName evidence="10">Presequence translocase-associated protein import motor subunit</fullName>
    </submittedName>
</protein>
<reference evidence="10 11" key="1">
    <citation type="journal article" date="2012" name="Genome Biol.">
        <title>The genome of the polar eukaryotic microalga coccomyxa subellipsoidea reveals traits of cold adaptation.</title>
        <authorList>
            <person name="Blanc G."/>
            <person name="Agarkova I."/>
            <person name="Grimwood J."/>
            <person name="Kuo A."/>
            <person name="Brueggeman A."/>
            <person name="Dunigan D."/>
            <person name="Gurnon J."/>
            <person name="Ladunga I."/>
            <person name="Lindquist E."/>
            <person name="Lucas S."/>
            <person name="Pangilinan J."/>
            <person name="Proschold T."/>
            <person name="Salamov A."/>
            <person name="Schmutz J."/>
            <person name="Weeks D."/>
            <person name="Yamada T."/>
            <person name="Claverie J.M."/>
            <person name="Grigoriev I."/>
            <person name="Van Etten J."/>
            <person name="Lomsadze A."/>
            <person name="Borodovsky M."/>
        </authorList>
    </citation>
    <scope>NUCLEOTIDE SEQUENCE [LARGE SCALE GENOMIC DNA]</scope>
    <source>
        <strain evidence="10 11">C-169</strain>
    </source>
</reference>
<comment type="similarity">
    <text evidence="7">Belongs to the TIM14 family.</text>
</comment>
<dbReference type="AlphaFoldDB" id="I0Z5F3"/>
<dbReference type="GO" id="GO:0001405">
    <property type="term" value="C:PAM complex, Tim23 associated import motor"/>
    <property type="evidence" value="ECO:0007669"/>
    <property type="project" value="TreeGrafter"/>
</dbReference>
<keyword evidence="3" id="KW-0999">Mitochondrion inner membrane</keyword>
<dbReference type="GO" id="GO:0001671">
    <property type="term" value="F:ATPase activator activity"/>
    <property type="evidence" value="ECO:0007669"/>
    <property type="project" value="TreeGrafter"/>
</dbReference>
<dbReference type="OrthoDB" id="240298at2759"/>
<dbReference type="InterPro" id="IPR036869">
    <property type="entry name" value="J_dom_sf"/>
</dbReference>
<keyword evidence="4" id="KW-1133">Transmembrane helix</keyword>
<keyword evidence="5" id="KW-0496">Mitochondrion</keyword>
<dbReference type="Proteomes" id="UP000007264">
    <property type="component" value="Unassembled WGS sequence"/>
</dbReference>
<evidence type="ECO:0000256" key="9">
    <source>
        <dbReference type="ARBA" id="ARBA00063640"/>
    </source>
</evidence>
<dbReference type="Gene3D" id="1.10.287.110">
    <property type="entry name" value="DnaJ domain"/>
    <property type="match status" value="1"/>
</dbReference>
<dbReference type="EMBL" id="AGSI01000003">
    <property type="protein sequence ID" value="EIE25872.1"/>
    <property type="molecule type" value="Genomic_DNA"/>
</dbReference>
<gene>
    <name evidence="10" type="ORF">COCSUDRAFT_22144</name>
</gene>
<keyword evidence="6" id="KW-0472">Membrane</keyword>
<comment type="subcellular location">
    <subcellularLocation>
        <location evidence="1">Mitochondrion inner membrane</location>
        <topology evidence="1">Single-pass membrane protein</topology>
    </subcellularLocation>
</comment>
<comment type="subunit">
    <text evidence="9">Probable component of the PAM complex at least composed of a mitochondrial HSP70 protein, TIMM44 and TIMM14. The complex interacts with the TIMM23 component of the TIM17:23 complex.</text>
</comment>
<dbReference type="STRING" id="574566.I0Z5F3"/>
<comment type="caution">
    <text evidence="10">The sequence shown here is derived from an EMBL/GenBank/DDBJ whole genome shotgun (WGS) entry which is preliminary data.</text>
</comment>
<dbReference type="InterPro" id="IPR001623">
    <property type="entry name" value="DnaJ_domain"/>
</dbReference>